<evidence type="ECO:0008006" key="4">
    <source>
        <dbReference type="Google" id="ProtNLM"/>
    </source>
</evidence>
<feature type="chain" id="PRO_5030774354" description="Tat pathway signal sequence domain protein" evidence="1">
    <location>
        <begin position="27"/>
        <end position="222"/>
    </location>
</feature>
<organism evidence="2 3">
    <name type="scientific">Kitasatospora kifunensis</name>
    <name type="common">Streptomyces kifunensis</name>
    <dbReference type="NCBI Taxonomy" id="58351"/>
    <lineage>
        <taxon>Bacteria</taxon>
        <taxon>Bacillati</taxon>
        <taxon>Actinomycetota</taxon>
        <taxon>Actinomycetes</taxon>
        <taxon>Kitasatosporales</taxon>
        <taxon>Streptomycetaceae</taxon>
        <taxon>Kitasatospora</taxon>
    </lineage>
</organism>
<dbReference type="EMBL" id="JACHJV010000001">
    <property type="protein sequence ID" value="MBB4922567.1"/>
    <property type="molecule type" value="Genomic_DNA"/>
</dbReference>
<evidence type="ECO:0000313" key="2">
    <source>
        <dbReference type="EMBL" id="MBB4922567.1"/>
    </source>
</evidence>
<feature type="signal peptide" evidence="1">
    <location>
        <begin position="1"/>
        <end position="26"/>
    </location>
</feature>
<name>A0A7W7QZA0_KITKI</name>
<gene>
    <name evidence="2" type="ORF">FHR34_001560</name>
</gene>
<accession>A0A7W7QZA0</accession>
<dbReference type="Proteomes" id="UP000540506">
    <property type="component" value="Unassembled WGS sequence"/>
</dbReference>
<dbReference type="AlphaFoldDB" id="A0A7W7QZA0"/>
<reference evidence="2 3" key="1">
    <citation type="submission" date="2020-08" db="EMBL/GenBank/DDBJ databases">
        <title>Sequencing the genomes of 1000 actinobacteria strains.</title>
        <authorList>
            <person name="Klenk H.-P."/>
        </authorList>
    </citation>
    <scope>NUCLEOTIDE SEQUENCE [LARGE SCALE GENOMIC DNA]</scope>
    <source>
        <strain evidence="2 3">DSM 41654</strain>
    </source>
</reference>
<keyword evidence="1" id="KW-0732">Signal</keyword>
<keyword evidence="3" id="KW-1185">Reference proteome</keyword>
<sequence length="222" mass="21900">MRKTLYLGAALAAAGLALLPALPASADGNVLTYGSAGGSAVAAGDVLTASLPSGGAANFYSDTTGGTGVSCASSSFSATVVSNPAAPGTAVETLNSQTFSNCSALNIPGVQDVNSISVDNLGYTNNVGDSSGNPVTLAPNSGPIQTTIVLDTLLGQVTCQYQATPTSLSGTTSNANQSISFTNQHFTLSSGASLCFSDGYFTAAYGPVQDTSQAGSPAVYTN</sequence>
<evidence type="ECO:0000256" key="1">
    <source>
        <dbReference type="SAM" id="SignalP"/>
    </source>
</evidence>
<evidence type="ECO:0000313" key="3">
    <source>
        <dbReference type="Proteomes" id="UP000540506"/>
    </source>
</evidence>
<comment type="caution">
    <text evidence="2">The sequence shown here is derived from an EMBL/GenBank/DDBJ whole genome shotgun (WGS) entry which is preliminary data.</text>
</comment>
<dbReference type="RefSeq" id="WP_184934717.1">
    <property type="nucleotide sequence ID" value="NZ_JACHJV010000001.1"/>
</dbReference>
<protein>
    <recommendedName>
        <fullName evidence="4">Tat pathway signal sequence domain protein</fullName>
    </recommendedName>
</protein>
<proteinExistence type="predicted"/>